<dbReference type="AlphaFoldDB" id="A0A1H7KCH6"/>
<keyword evidence="4" id="KW-1185">Reference proteome</keyword>
<dbReference type="Proteomes" id="UP000198677">
    <property type="component" value="Unassembled WGS sequence"/>
</dbReference>
<sequence length="69" mass="7622">MPMVTIKTMQGKSPEAIRKTMSDVGRVVAENLGYDAAHVMVFVEEVADTHFLTAGRTWAELKPVLYPEG</sequence>
<organism evidence="3 4">
    <name type="scientific">Rhodococcus maanshanensis</name>
    <dbReference type="NCBI Taxonomy" id="183556"/>
    <lineage>
        <taxon>Bacteria</taxon>
        <taxon>Bacillati</taxon>
        <taxon>Actinomycetota</taxon>
        <taxon>Actinomycetes</taxon>
        <taxon>Mycobacteriales</taxon>
        <taxon>Nocardiaceae</taxon>
        <taxon>Rhodococcus</taxon>
    </lineage>
</organism>
<reference evidence="4" key="1">
    <citation type="submission" date="2016-10" db="EMBL/GenBank/DDBJ databases">
        <authorList>
            <person name="Varghese N."/>
            <person name="Submissions S."/>
        </authorList>
    </citation>
    <scope>NUCLEOTIDE SEQUENCE [LARGE SCALE GENOMIC DNA]</scope>
    <source>
        <strain evidence="4">DSM 44675</strain>
    </source>
</reference>
<dbReference type="Pfam" id="PF01361">
    <property type="entry name" value="Tautomerase"/>
    <property type="match status" value="1"/>
</dbReference>
<evidence type="ECO:0000313" key="4">
    <source>
        <dbReference type="Proteomes" id="UP000198677"/>
    </source>
</evidence>
<evidence type="ECO:0000256" key="1">
    <source>
        <dbReference type="ARBA" id="ARBA00023235"/>
    </source>
</evidence>
<feature type="domain" description="4-oxalocrotonate tautomerase-like" evidence="2">
    <location>
        <begin position="2"/>
        <end position="56"/>
    </location>
</feature>
<proteinExistence type="predicted"/>
<dbReference type="InterPro" id="IPR014347">
    <property type="entry name" value="Tautomerase/MIF_sf"/>
</dbReference>
<dbReference type="SUPFAM" id="SSF55331">
    <property type="entry name" value="Tautomerase/MIF"/>
    <property type="match status" value="1"/>
</dbReference>
<protein>
    <submittedName>
        <fullName evidence="3">4-oxalocrotonate tautomerase family enzyme</fullName>
    </submittedName>
</protein>
<dbReference type="RefSeq" id="WP_072749929.1">
    <property type="nucleotide sequence ID" value="NZ_FOAW01000004.1"/>
</dbReference>
<name>A0A1H7KCH6_9NOCA</name>
<dbReference type="GO" id="GO:0016853">
    <property type="term" value="F:isomerase activity"/>
    <property type="evidence" value="ECO:0007669"/>
    <property type="project" value="UniProtKB-KW"/>
</dbReference>
<keyword evidence="1" id="KW-0413">Isomerase</keyword>
<evidence type="ECO:0000259" key="2">
    <source>
        <dbReference type="Pfam" id="PF01361"/>
    </source>
</evidence>
<dbReference type="Gene3D" id="3.30.429.10">
    <property type="entry name" value="Macrophage Migration Inhibitory Factor"/>
    <property type="match status" value="1"/>
</dbReference>
<accession>A0A1H7KCH6</accession>
<dbReference type="InterPro" id="IPR004370">
    <property type="entry name" value="4-OT-like_dom"/>
</dbReference>
<evidence type="ECO:0000313" key="3">
    <source>
        <dbReference type="EMBL" id="SEK84462.1"/>
    </source>
</evidence>
<gene>
    <name evidence="3" type="ORF">SAMN05444583_10410</name>
</gene>
<dbReference type="EMBL" id="FOAW01000004">
    <property type="protein sequence ID" value="SEK84462.1"/>
    <property type="molecule type" value="Genomic_DNA"/>
</dbReference>